<dbReference type="Proteomes" id="UP000606786">
    <property type="component" value="Unassembled WGS sequence"/>
</dbReference>
<reference evidence="1" key="1">
    <citation type="submission" date="2020-11" db="EMBL/GenBank/DDBJ databases">
        <authorList>
            <person name="Whitehead M."/>
        </authorList>
    </citation>
    <scope>NUCLEOTIDE SEQUENCE</scope>
    <source>
        <strain evidence="1">EGII</strain>
    </source>
</reference>
<proteinExistence type="predicted"/>
<dbReference type="EMBL" id="CAJHJT010000012">
    <property type="protein sequence ID" value="CAD6999838.1"/>
    <property type="molecule type" value="Genomic_DNA"/>
</dbReference>
<name>A0A811UND6_CERCA</name>
<comment type="caution">
    <text evidence="1">The sequence shown here is derived from an EMBL/GenBank/DDBJ whole genome shotgun (WGS) entry which is preliminary data.</text>
</comment>
<accession>A0A811UND6</accession>
<evidence type="ECO:0000313" key="1">
    <source>
        <dbReference type="EMBL" id="CAD6999838.1"/>
    </source>
</evidence>
<gene>
    <name evidence="1" type="ORF">CCAP1982_LOCUS8350</name>
</gene>
<dbReference type="AlphaFoldDB" id="A0A811UND6"/>
<protein>
    <submittedName>
        <fullName evidence="1">(Mediterranean fruit fly) hypothetical protein</fullName>
    </submittedName>
</protein>
<keyword evidence="2" id="KW-1185">Reference proteome</keyword>
<organism evidence="1 2">
    <name type="scientific">Ceratitis capitata</name>
    <name type="common">Mediterranean fruit fly</name>
    <name type="synonym">Tephritis capitata</name>
    <dbReference type="NCBI Taxonomy" id="7213"/>
    <lineage>
        <taxon>Eukaryota</taxon>
        <taxon>Metazoa</taxon>
        <taxon>Ecdysozoa</taxon>
        <taxon>Arthropoda</taxon>
        <taxon>Hexapoda</taxon>
        <taxon>Insecta</taxon>
        <taxon>Pterygota</taxon>
        <taxon>Neoptera</taxon>
        <taxon>Endopterygota</taxon>
        <taxon>Diptera</taxon>
        <taxon>Brachycera</taxon>
        <taxon>Muscomorpha</taxon>
        <taxon>Tephritoidea</taxon>
        <taxon>Tephritidae</taxon>
        <taxon>Ceratitis</taxon>
        <taxon>Ceratitis</taxon>
    </lineage>
</organism>
<evidence type="ECO:0000313" key="2">
    <source>
        <dbReference type="Proteomes" id="UP000606786"/>
    </source>
</evidence>
<sequence>MSKGDTVQWKMPTKSSEIIEVWLGVENAELTKRKLKIDISRRQNVCHVSRRTKPQFVQRNKNQSMKWENYCRLLLQCVPKNLR</sequence>